<comment type="subcellular location">
    <subcellularLocation>
        <location evidence="2">Chromosome</location>
        <location evidence="2">Telomere</location>
    </subcellularLocation>
    <subcellularLocation>
        <location evidence="1">Nucleus</location>
    </subcellularLocation>
</comment>
<evidence type="ECO:0000256" key="5">
    <source>
        <dbReference type="ARBA" id="ARBA00022895"/>
    </source>
</evidence>
<dbReference type="eggNOG" id="ENOG502SBUB">
    <property type="taxonomic scope" value="Eukaryota"/>
</dbReference>
<evidence type="ECO:0000259" key="10">
    <source>
        <dbReference type="Pfam" id="PF10451"/>
    </source>
</evidence>
<dbReference type="PANTHER" id="PTHR13989">
    <property type="entry name" value="REPLICATION PROTEIN A-RELATED"/>
    <property type="match status" value="1"/>
</dbReference>
<dbReference type="Pfam" id="PF10451">
    <property type="entry name" value="Stn1"/>
    <property type="match status" value="1"/>
</dbReference>
<dbReference type="EMBL" id="FN649742">
    <property type="protein sequence ID" value="CBN77235.1"/>
    <property type="molecule type" value="Genomic_DNA"/>
</dbReference>
<dbReference type="SUPFAM" id="SSF50249">
    <property type="entry name" value="Nucleic acid-binding proteins"/>
    <property type="match status" value="1"/>
</dbReference>
<dbReference type="GO" id="GO:0003677">
    <property type="term" value="F:DNA binding"/>
    <property type="evidence" value="ECO:0007669"/>
    <property type="project" value="UniProtKB-KW"/>
</dbReference>
<evidence type="ECO:0000256" key="7">
    <source>
        <dbReference type="ARBA" id="ARBA00023242"/>
    </source>
</evidence>
<protein>
    <recommendedName>
        <fullName evidence="3">CST complex subunit STN1</fullName>
    </recommendedName>
    <alternativeName>
        <fullName evidence="8">Suppressor of cdc thirteen homolog</fullName>
    </alternativeName>
</protein>
<dbReference type="Proteomes" id="UP000002630">
    <property type="component" value="Linkage Group LG17"/>
</dbReference>
<proteinExistence type="predicted"/>
<evidence type="ECO:0000256" key="2">
    <source>
        <dbReference type="ARBA" id="ARBA00004574"/>
    </source>
</evidence>
<feature type="region of interest" description="Disordered" evidence="9">
    <location>
        <begin position="1"/>
        <end position="42"/>
    </location>
</feature>
<dbReference type="Gene3D" id="2.40.50.140">
    <property type="entry name" value="Nucleic acid-binding proteins"/>
    <property type="match status" value="1"/>
</dbReference>
<keyword evidence="12" id="KW-1185">Reference proteome</keyword>
<keyword evidence="5" id="KW-0779">Telomere</keyword>
<evidence type="ECO:0000256" key="3">
    <source>
        <dbReference type="ARBA" id="ARBA00017411"/>
    </source>
</evidence>
<keyword evidence="7" id="KW-0539">Nucleus</keyword>
<dbReference type="AlphaFoldDB" id="D8LM21"/>
<dbReference type="PANTHER" id="PTHR13989:SF33">
    <property type="entry name" value="CST COMPLEX SUBUNIT STN1"/>
    <property type="match status" value="1"/>
</dbReference>
<dbReference type="GO" id="GO:0000781">
    <property type="term" value="C:chromosome, telomeric region"/>
    <property type="evidence" value="ECO:0007669"/>
    <property type="project" value="UniProtKB-SubCell"/>
</dbReference>
<evidence type="ECO:0000256" key="9">
    <source>
        <dbReference type="SAM" id="MobiDB-lite"/>
    </source>
</evidence>
<keyword evidence="6" id="KW-0238">DNA-binding</keyword>
<evidence type="ECO:0000256" key="4">
    <source>
        <dbReference type="ARBA" id="ARBA00022454"/>
    </source>
</evidence>
<keyword evidence="4" id="KW-0158">Chromosome</keyword>
<feature type="compositionally biased region" description="Basic and acidic residues" evidence="9">
    <location>
        <begin position="18"/>
        <end position="29"/>
    </location>
</feature>
<evidence type="ECO:0000313" key="11">
    <source>
        <dbReference type="EMBL" id="CBN77235.1"/>
    </source>
</evidence>
<dbReference type="InParanoid" id="D8LM21"/>
<reference evidence="11 12" key="1">
    <citation type="journal article" date="2010" name="Nature">
        <title>The Ectocarpus genome and the independent evolution of multicellularity in brown algae.</title>
        <authorList>
            <person name="Cock J.M."/>
            <person name="Sterck L."/>
            <person name="Rouze P."/>
            <person name="Scornet D."/>
            <person name="Allen A.E."/>
            <person name="Amoutzias G."/>
            <person name="Anthouard V."/>
            <person name="Artiguenave F."/>
            <person name="Aury J.M."/>
            <person name="Badger J.H."/>
            <person name="Beszteri B."/>
            <person name="Billiau K."/>
            <person name="Bonnet E."/>
            <person name="Bothwell J.H."/>
            <person name="Bowler C."/>
            <person name="Boyen C."/>
            <person name="Brownlee C."/>
            <person name="Carrano C.J."/>
            <person name="Charrier B."/>
            <person name="Cho G.Y."/>
            <person name="Coelho S.M."/>
            <person name="Collen J."/>
            <person name="Corre E."/>
            <person name="Da Silva C."/>
            <person name="Delage L."/>
            <person name="Delaroque N."/>
            <person name="Dittami S.M."/>
            <person name="Doulbeau S."/>
            <person name="Elias M."/>
            <person name="Farnham G."/>
            <person name="Gachon C.M."/>
            <person name="Gschloessl B."/>
            <person name="Heesch S."/>
            <person name="Jabbari K."/>
            <person name="Jubin C."/>
            <person name="Kawai H."/>
            <person name="Kimura K."/>
            <person name="Kloareg B."/>
            <person name="Kupper F.C."/>
            <person name="Lang D."/>
            <person name="Le Bail A."/>
            <person name="Leblanc C."/>
            <person name="Lerouge P."/>
            <person name="Lohr M."/>
            <person name="Lopez P.J."/>
            <person name="Martens C."/>
            <person name="Maumus F."/>
            <person name="Michel G."/>
            <person name="Miranda-Saavedra D."/>
            <person name="Morales J."/>
            <person name="Moreau H."/>
            <person name="Motomura T."/>
            <person name="Nagasato C."/>
            <person name="Napoli C.A."/>
            <person name="Nelson D.R."/>
            <person name="Nyvall-Collen P."/>
            <person name="Peters A.F."/>
            <person name="Pommier C."/>
            <person name="Potin P."/>
            <person name="Poulain J."/>
            <person name="Quesneville H."/>
            <person name="Read B."/>
            <person name="Rensing S.A."/>
            <person name="Ritter A."/>
            <person name="Rousvoal S."/>
            <person name="Samanta M."/>
            <person name="Samson G."/>
            <person name="Schroeder D.C."/>
            <person name="Segurens B."/>
            <person name="Strittmatter M."/>
            <person name="Tonon T."/>
            <person name="Tregear J.W."/>
            <person name="Valentin K."/>
            <person name="von Dassow P."/>
            <person name="Yamagishi T."/>
            <person name="Van de Peer Y."/>
            <person name="Wincker P."/>
        </authorList>
    </citation>
    <scope>NUCLEOTIDE SEQUENCE [LARGE SCALE GENOMIC DNA]</scope>
    <source>
        <strain evidence="12">Ec32 / CCAP1310/4</strain>
    </source>
</reference>
<name>D8LM21_ECTSI</name>
<evidence type="ECO:0000256" key="8">
    <source>
        <dbReference type="ARBA" id="ARBA00030039"/>
    </source>
</evidence>
<dbReference type="GO" id="GO:0005634">
    <property type="term" value="C:nucleus"/>
    <property type="evidence" value="ECO:0007669"/>
    <property type="project" value="UniProtKB-SubCell"/>
</dbReference>
<organism evidence="11 12">
    <name type="scientific">Ectocarpus siliculosus</name>
    <name type="common">Brown alga</name>
    <name type="synonym">Conferva siliculosa</name>
    <dbReference type="NCBI Taxonomy" id="2880"/>
    <lineage>
        <taxon>Eukaryota</taxon>
        <taxon>Sar</taxon>
        <taxon>Stramenopiles</taxon>
        <taxon>Ochrophyta</taxon>
        <taxon>PX clade</taxon>
        <taxon>Phaeophyceae</taxon>
        <taxon>Ectocarpales</taxon>
        <taxon>Ectocarpaceae</taxon>
        <taxon>Ectocarpus</taxon>
    </lineage>
</organism>
<dbReference type="OrthoDB" id="77828at2759"/>
<gene>
    <name evidence="11" type="ORF">Esi_0038_0141</name>
</gene>
<evidence type="ECO:0000313" key="12">
    <source>
        <dbReference type="Proteomes" id="UP000002630"/>
    </source>
</evidence>
<evidence type="ECO:0000256" key="1">
    <source>
        <dbReference type="ARBA" id="ARBA00004123"/>
    </source>
</evidence>
<dbReference type="OMA" id="AFARVEC"/>
<dbReference type="InterPro" id="IPR018856">
    <property type="entry name" value="Stn1_N"/>
</dbReference>
<feature type="domain" description="CST complex subunit Stn1 N-terminal" evidence="10">
    <location>
        <begin position="79"/>
        <end position="203"/>
    </location>
</feature>
<dbReference type="InterPro" id="IPR012340">
    <property type="entry name" value="NA-bd_OB-fold"/>
</dbReference>
<dbReference type="EMBL" id="FN648575">
    <property type="protein sequence ID" value="CBN77235.1"/>
    <property type="molecule type" value="Genomic_DNA"/>
</dbReference>
<evidence type="ECO:0000256" key="6">
    <source>
        <dbReference type="ARBA" id="ARBA00023125"/>
    </source>
</evidence>
<sequence>MKRDRASSEEEAEAGKAVVERRGEGRGGRATEPALDGSNTPGLRVHEWGLNPLFWSYVKLLIRDVHGLGTLGGIDDSHVLHGNKAIHRVEVSGVVVHVKPGATKASGSYVKYILDDGTGLLPCTQYERHAGTGATHRGHSERHELGELLVVQGKLKRYRGAREVAITSASKPTDPNQEALHWLRCVELGKTVYRPPFQRDDYIDEELVAGSSQARPTQCGCGAAYAEAVGYCRCVAAPLALDPTFEFRDALLARLAAKEESLAGPDEHLRFQFARDRPAEAGAAAAAAPRGVMQQAKALELLRAVMSSLHRDGALHFLDRARDVYVLVSRGRVLRPAVEEACRRRRLGLSQENEIIRALQGSALLHHVPGARIRACVYRMKKAGRSAQQQQHQQQQPDSP</sequence>
<accession>D8LM21</accession>
<dbReference type="InterPro" id="IPR040260">
    <property type="entry name" value="RFA2-like"/>
</dbReference>